<dbReference type="EMBL" id="JH712073">
    <property type="protein sequence ID" value="EFO23484.1"/>
    <property type="molecule type" value="Genomic_DNA"/>
</dbReference>
<dbReference type="InParanoid" id="A0A1S0U1E9"/>
<sequence>MHRIILVLIVCNVRYQRHQSMQSLTQQDDILLHFLVCDCNLWILSCDEAHLCCCVAQDTSKNTEISQFNCFLREHMRNQLQGKRKHRKKRVSPVPSIKTFAVSFATRLAYPALAFLAIRNIRSKCA</sequence>
<evidence type="ECO:0000313" key="1">
    <source>
        <dbReference type="EMBL" id="EFO23484.1"/>
    </source>
</evidence>
<reference evidence="1" key="1">
    <citation type="submission" date="2012-04" db="EMBL/GenBank/DDBJ databases">
        <title>The Genome Sequence of Loa loa.</title>
        <authorList>
            <consortium name="The Broad Institute Genome Sequencing Platform"/>
            <consortium name="Broad Institute Genome Sequencing Center for Infectious Disease"/>
            <person name="Nutman T.B."/>
            <person name="Fink D.L."/>
            <person name="Russ C."/>
            <person name="Young S."/>
            <person name="Zeng Q."/>
            <person name="Gargeya S."/>
            <person name="Alvarado L."/>
            <person name="Berlin A."/>
            <person name="Chapman S.B."/>
            <person name="Chen Z."/>
            <person name="Freedman E."/>
            <person name="Gellesch M."/>
            <person name="Goldberg J."/>
            <person name="Griggs A."/>
            <person name="Gujja S."/>
            <person name="Heilman E.R."/>
            <person name="Heiman D."/>
            <person name="Howarth C."/>
            <person name="Mehta T."/>
            <person name="Neiman D."/>
            <person name="Pearson M."/>
            <person name="Roberts A."/>
            <person name="Saif S."/>
            <person name="Shea T."/>
            <person name="Shenoy N."/>
            <person name="Sisk P."/>
            <person name="Stolte C."/>
            <person name="Sykes S."/>
            <person name="White J."/>
            <person name="Yandava C."/>
            <person name="Haas B."/>
            <person name="Henn M.R."/>
            <person name="Nusbaum C."/>
            <person name="Birren B."/>
        </authorList>
    </citation>
    <scope>NUCLEOTIDE SEQUENCE [LARGE SCALE GENOMIC DNA]</scope>
</reference>
<dbReference type="RefSeq" id="XP_003140583.1">
    <property type="nucleotide sequence ID" value="XM_003140535.1"/>
</dbReference>
<dbReference type="AlphaFoldDB" id="A0A1S0U1E9"/>
<accession>A0A1S0U1E9</accession>
<protein>
    <submittedName>
        <fullName evidence="1">Uncharacterized protein</fullName>
    </submittedName>
</protein>
<gene>
    <name evidence="1" type="ORF">LOAG_04998</name>
</gene>
<dbReference type="KEGG" id="loa:LOAG_04998"/>
<organism evidence="1">
    <name type="scientific">Loa loa</name>
    <name type="common">Eye worm</name>
    <name type="synonym">Filaria loa</name>
    <dbReference type="NCBI Taxonomy" id="7209"/>
    <lineage>
        <taxon>Eukaryota</taxon>
        <taxon>Metazoa</taxon>
        <taxon>Ecdysozoa</taxon>
        <taxon>Nematoda</taxon>
        <taxon>Chromadorea</taxon>
        <taxon>Rhabditida</taxon>
        <taxon>Spirurina</taxon>
        <taxon>Spiruromorpha</taxon>
        <taxon>Filarioidea</taxon>
        <taxon>Onchocercidae</taxon>
        <taxon>Loa</taxon>
    </lineage>
</organism>
<dbReference type="GeneID" id="9942406"/>
<proteinExistence type="predicted"/>
<name>A0A1S0U1E9_LOALO</name>
<dbReference type="CTD" id="9942406"/>